<dbReference type="RefSeq" id="WP_010797831.1">
    <property type="nucleotide sequence ID" value="NZ_CP053063.1"/>
</dbReference>
<proteinExistence type="predicted"/>
<accession>A0A2X2DAT5</accession>
<organism evidence="2 3">
    <name type="scientific">Pseudomonas luteola</name>
    <dbReference type="NCBI Taxonomy" id="47886"/>
    <lineage>
        <taxon>Bacteria</taxon>
        <taxon>Pseudomonadati</taxon>
        <taxon>Pseudomonadota</taxon>
        <taxon>Gammaproteobacteria</taxon>
        <taxon>Pseudomonadales</taxon>
        <taxon>Pseudomonadaceae</taxon>
        <taxon>Pseudomonas</taxon>
    </lineage>
</organism>
<gene>
    <name evidence="2" type="ORF">NCTC11842_03087</name>
</gene>
<dbReference type="AlphaFoldDB" id="A0A2X2DAT5"/>
<feature type="region of interest" description="Disordered" evidence="1">
    <location>
        <begin position="1"/>
        <end position="21"/>
    </location>
</feature>
<evidence type="ECO:0000256" key="1">
    <source>
        <dbReference type="SAM" id="MobiDB-lite"/>
    </source>
</evidence>
<reference evidence="2 3" key="1">
    <citation type="submission" date="2018-06" db="EMBL/GenBank/DDBJ databases">
        <authorList>
            <consortium name="Pathogen Informatics"/>
            <person name="Doyle S."/>
        </authorList>
    </citation>
    <scope>NUCLEOTIDE SEQUENCE [LARGE SCALE GENOMIC DNA]</scope>
    <source>
        <strain evidence="2 3">NCTC11842</strain>
    </source>
</reference>
<dbReference type="EMBL" id="UAUF01000013">
    <property type="protein sequence ID" value="SPZ09515.1"/>
    <property type="molecule type" value="Genomic_DNA"/>
</dbReference>
<name>A0A2X2DAT5_PSELU</name>
<evidence type="ECO:0000313" key="3">
    <source>
        <dbReference type="Proteomes" id="UP000250443"/>
    </source>
</evidence>
<evidence type="ECO:0000313" key="2">
    <source>
        <dbReference type="EMBL" id="SPZ09515.1"/>
    </source>
</evidence>
<dbReference type="Proteomes" id="UP000250443">
    <property type="component" value="Unassembled WGS sequence"/>
</dbReference>
<protein>
    <submittedName>
        <fullName evidence="2">Aspartate-semialdehyde dehydrogenase</fullName>
    </submittedName>
</protein>
<sequence>MLPPIPQALIPITTQHDSVKPRPDIAPVTAVAHAKDAGFQSVLDEQKLEQESEKRRKRKRGLQVLLPDERAEALMEPSEKGQCVDIKV</sequence>